<dbReference type="GO" id="GO:0042781">
    <property type="term" value="F:3'-tRNA processing endoribonuclease activity"/>
    <property type="evidence" value="ECO:0007669"/>
    <property type="project" value="TreeGrafter"/>
</dbReference>
<dbReference type="RefSeq" id="WP_106297454.1">
    <property type="nucleotide sequence ID" value="NZ_PVTI01000011.1"/>
</dbReference>
<dbReference type="Gene3D" id="3.30.230.10">
    <property type="match status" value="1"/>
</dbReference>
<comment type="function">
    <text evidence="6">RNaseP catalyzes the removal of the 5'-leader sequence from pre-tRNA to produce the mature 5'-terminus. It can also cleave other RNA substrates such as 4.5S RNA. The protein component plays an auxiliary but essential role in vivo by binding to the 5'-leader sequence and broadening the substrate specificity of the ribozyme.</text>
</comment>
<evidence type="ECO:0000256" key="3">
    <source>
        <dbReference type="ARBA" id="ARBA00022759"/>
    </source>
</evidence>
<evidence type="ECO:0000256" key="6">
    <source>
        <dbReference type="HAMAP-Rule" id="MF_00227"/>
    </source>
</evidence>
<keyword evidence="9" id="KW-1185">Reference proteome</keyword>
<sequence length="121" mass="12937">MLPARHRLRERSDFASAIRAPGATRAGSRILVVHANVTDSRAGLPPRVGFVVSRAVGNAVVRNRTKRRLRAVFAGELAGIPDGVDVVVRAQPAAATATFAELSEALKLLLHKAIRRLEASV</sequence>
<evidence type="ECO:0000313" key="9">
    <source>
        <dbReference type="Proteomes" id="UP000237822"/>
    </source>
</evidence>
<keyword evidence="4 6" id="KW-0378">Hydrolase</keyword>
<proteinExistence type="inferred from homology"/>
<dbReference type="InterPro" id="IPR000100">
    <property type="entry name" value="RNase_P"/>
</dbReference>
<dbReference type="NCBIfam" id="TIGR00188">
    <property type="entry name" value="rnpA"/>
    <property type="match status" value="1"/>
</dbReference>
<dbReference type="GO" id="GO:0000049">
    <property type="term" value="F:tRNA binding"/>
    <property type="evidence" value="ECO:0007669"/>
    <property type="project" value="UniProtKB-UniRule"/>
</dbReference>
<gene>
    <name evidence="6" type="primary">rnpA</name>
    <name evidence="8" type="ORF">BCF74_11120</name>
</gene>
<dbReference type="Proteomes" id="UP000237822">
    <property type="component" value="Unassembled WGS sequence"/>
</dbReference>
<dbReference type="PANTHER" id="PTHR33992:SF1">
    <property type="entry name" value="RIBONUCLEASE P PROTEIN COMPONENT"/>
    <property type="match status" value="1"/>
</dbReference>
<evidence type="ECO:0000256" key="4">
    <source>
        <dbReference type="ARBA" id="ARBA00022801"/>
    </source>
</evidence>
<evidence type="ECO:0000313" key="8">
    <source>
        <dbReference type="EMBL" id="PRY58739.1"/>
    </source>
</evidence>
<protein>
    <recommendedName>
        <fullName evidence="6 7">Ribonuclease P protein component</fullName>
        <shortName evidence="6">RNase P protein</shortName>
        <shortName evidence="6">RNaseP protein</shortName>
        <ecNumber evidence="6 7">3.1.26.5</ecNumber>
    </recommendedName>
    <alternativeName>
        <fullName evidence="6">Protein C5</fullName>
    </alternativeName>
</protein>
<keyword evidence="1 6" id="KW-0819">tRNA processing</keyword>
<dbReference type="InterPro" id="IPR020568">
    <property type="entry name" value="Ribosomal_Su5_D2-typ_SF"/>
</dbReference>
<keyword evidence="2 6" id="KW-0540">Nuclease</keyword>
<reference evidence="8 9" key="1">
    <citation type="submission" date="2018-03" db="EMBL/GenBank/DDBJ databases">
        <title>Genomic Encyclopedia of Archaeal and Bacterial Type Strains, Phase II (KMG-II): from individual species to whole genera.</title>
        <authorList>
            <person name="Goeker M."/>
        </authorList>
    </citation>
    <scope>NUCLEOTIDE SEQUENCE [LARGE SCALE GENOMIC DNA]</scope>
    <source>
        <strain evidence="8 9">ATCC BAA-1496</strain>
    </source>
</reference>
<dbReference type="EC" id="3.1.26.5" evidence="6 7"/>
<dbReference type="SUPFAM" id="SSF54211">
    <property type="entry name" value="Ribosomal protein S5 domain 2-like"/>
    <property type="match status" value="1"/>
</dbReference>
<accession>A0A2T0ULC8</accession>
<name>A0A2T0ULC8_9MICO</name>
<comment type="catalytic activity">
    <reaction evidence="6">
        <text>Endonucleolytic cleavage of RNA, removing 5'-extranucleotides from tRNA precursor.</text>
        <dbReference type="EC" id="3.1.26.5"/>
    </reaction>
</comment>
<comment type="similarity">
    <text evidence="6">Belongs to the RnpA family.</text>
</comment>
<evidence type="ECO:0000256" key="7">
    <source>
        <dbReference type="NCBIfam" id="TIGR00188"/>
    </source>
</evidence>
<evidence type="ECO:0000256" key="2">
    <source>
        <dbReference type="ARBA" id="ARBA00022722"/>
    </source>
</evidence>
<comment type="caution">
    <text evidence="8">The sequence shown here is derived from an EMBL/GenBank/DDBJ whole genome shotgun (WGS) entry which is preliminary data.</text>
</comment>
<organism evidence="8 9">
    <name type="scientific">Knoellia remsis</name>
    <dbReference type="NCBI Taxonomy" id="407159"/>
    <lineage>
        <taxon>Bacteria</taxon>
        <taxon>Bacillati</taxon>
        <taxon>Actinomycetota</taxon>
        <taxon>Actinomycetes</taxon>
        <taxon>Micrococcales</taxon>
        <taxon>Intrasporangiaceae</taxon>
        <taxon>Knoellia</taxon>
    </lineage>
</organism>
<dbReference type="Pfam" id="PF00825">
    <property type="entry name" value="Ribonuclease_P"/>
    <property type="match status" value="1"/>
</dbReference>
<dbReference type="HAMAP" id="MF_00227">
    <property type="entry name" value="RNase_P"/>
    <property type="match status" value="1"/>
</dbReference>
<comment type="subunit">
    <text evidence="6">Consists of a catalytic RNA component (M1 or rnpB) and a protein subunit.</text>
</comment>
<dbReference type="GO" id="GO:0030677">
    <property type="term" value="C:ribonuclease P complex"/>
    <property type="evidence" value="ECO:0007669"/>
    <property type="project" value="TreeGrafter"/>
</dbReference>
<evidence type="ECO:0000256" key="5">
    <source>
        <dbReference type="ARBA" id="ARBA00022884"/>
    </source>
</evidence>
<keyword evidence="3 6" id="KW-0255">Endonuclease</keyword>
<dbReference type="GO" id="GO:0001682">
    <property type="term" value="P:tRNA 5'-leader removal"/>
    <property type="evidence" value="ECO:0007669"/>
    <property type="project" value="UniProtKB-UniRule"/>
</dbReference>
<dbReference type="GO" id="GO:0004526">
    <property type="term" value="F:ribonuclease P activity"/>
    <property type="evidence" value="ECO:0007669"/>
    <property type="project" value="UniProtKB-UniRule"/>
</dbReference>
<dbReference type="OrthoDB" id="196964at2"/>
<dbReference type="InterPro" id="IPR014721">
    <property type="entry name" value="Ribsml_uS5_D2-typ_fold_subgr"/>
</dbReference>
<dbReference type="EMBL" id="PVTI01000011">
    <property type="protein sequence ID" value="PRY58739.1"/>
    <property type="molecule type" value="Genomic_DNA"/>
</dbReference>
<dbReference type="AlphaFoldDB" id="A0A2T0ULC8"/>
<evidence type="ECO:0000256" key="1">
    <source>
        <dbReference type="ARBA" id="ARBA00022694"/>
    </source>
</evidence>
<dbReference type="PANTHER" id="PTHR33992">
    <property type="entry name" value="RIBONUCLEASE P PROTEIN COMPONENT"/>
    <property type="match status" value="1"/>
</dbReference>
<keyword evidence="5 6" id="KW-0694">RNA-binding</keyword>